<evidence type="ECO:0000259" key="4">
    <source>
        <dbReference type="Pfam" id="PF25583"/>
    </source>
</evidence>
<dbReference type="InterPro" id="IPR051534">
    <property type="entry name" value="CBASS_pafABC_assoc_protein"/>
</dbReference>
<dbReference type="Pfam" id="PF19187">
    <property type="entry name" value="HTH_PafC"/>
    <property type="match status" value="1"/>
</dbReference>
<dbReference type="Pfam" id="PF25583">
    <property type="entry name" value="WCX"/>
    <property type="match status" value="1"/>
</dbReference>
<feature type="domain" description="PafC HTH" evidence="3">
    <location>
        <begin position="321"/>
        <end position="445"/>
    </location>
</feature>
<dbReference type="PANTHER" id="PTHR34580">
    <property type="match status" value="1"/>
</dbReference>
<evidence type="ECO:0000313" key="6">
    <source>
        <dbReference type="Proteomes" id="UP000306544"/>
    </source>
</evidence>
<organism evidence="5 6">
    <name type="scientific">Nesterenkonia sphaerica</name>
    <dbReference type="NCBI Taxonomy" id="1804988"/>
    <lineage>
        <taxon>Bacteria</taxon>
        <taxon>Bacillati</taxon>
        <taxon>Actinomycetota</taxon>
        <taxon>Actinomycetes</taxon>
        <taxon>Micrococcales</taxon>
        <taxon>Micrococcaceae</taxon>
        <taxon>Nesterenkonia</taxon>
    </lineage>
</organism>
<dbReference type="EMBL" id="VAWA01000015">
    <property type="protein sequence ID" value="TLP73190.1"/>
    <property type="molecule type" value="Genomic_DNA"/>
</dbReference>
<feature type="region of interest" description="Disordered" evidence="1">
    <location>
        <begin position="541"/>
        <end position="564"/>
    </location>
</feature>
<dbReference type="PANTHER" id="PTHR34580:SF1">
    <property type="entry name" value="PROTEIN PAFC"/>
    <property type="match status" value="1"/>
</dbReference>
<feature type="domain" description="WYL" evidence="2">
    <location>
        <begin position="184"/>
        <end position="236"/>
    </location>
</feature>
<feature type="domain" description="WYL" evidence="2">
    <location>
        <begin position="474"/>
        <end position="540"/>
    </location>
</feature>
<proteinExistence type="predicted"/>
<comment type="caution">
    <text evidence="5">The sequence shown here is derived from an EMBL/GenBank/DDBJ whole genome shotgun (WGS) entry which is preliminary data.</text>
</comment>
<dbReference type="AlphaFoldDB" id="A0A5R9A3U1"/>
<feature type="compositionally biased region" description="Polar residues" evidence="1">
    <location>
        <begin position="548"/>
        <end position="563"/>
    </location>
</feature>
<dbReference type="InterPro" id="IPR057727">
    <property type="entry name" value="WCX_dom"/>
</dbReference>
<dbReference type="Pfam" id="PF13280">
    <property type="entry name" value="WYL"/>
    <property type="match status" value="2"/>
</dbReference>
<dbReference type="RefSeq" id="WP_138170834.1">
    <property type="nucleotide sequence ID" value="NZ_VAWA01000015.1"/>
</dbReference>
<dbReference type="InterPro" id="IPR026881">
    <property type="entry name" value="WYL_dom"/>
</dbReference>
<evidence type="ECO:0000259" key="3">
    <source>
        <dbReference type="Pfam" id="PF19187"/>
    </source>
</evidence>
<name>A0A5R9A3U1_9MICC</name>
<keyword evidence="6" id="KW-1185">Reference proteome</keyword>
<gene>
    <name evidence="5" type="ORF">FEF27_10600</name>
</gene>
<feature type="domain" description="WCX" evidence="4">
    <location>
        <begin position="569"/>
        <end position="643"/>
    </location>
</feature>
<evidence type="ECO:0000313" key="5">
    <source>
        <dbReference type="EMBL" id="TLP73190.1"/>
    </source>
</evidence>
<evidence type="ECO:0000259" key="2">
    <source>
        <dbReference type="Pfam" id="PF13280"/>
    </source>
</evidence>
<reference evidence="5 6" key="1">
    <citation type="submission" date="2019-05" db="EMBL/GenBank/DDBJ databases">
        <title>Nesterenkonia sp. GY239, isolated from the Southern Atlantic Ocean.</title>
        <authorList>
            <person name="Zhang G."/>
        </authorList>
    </citation>
    <scope>NUCLEOTIDE SEQUENCE [LARGE SCALE GENOMIC DNA]</scope>
    <source>
        <strain evidence="5 6">GY239</strain>
    </source>
</reference>
<dbReference type="InterPro" id="IPR043839">
    <property type="entry name" value="PafC_HTH"/>
</dbReference>
<dbReference type="PROSITE" id="PS52050">
    <property type="entry name" value="WYL"/>
    <property type="match status" value="1"/>
</dbReference>
<protein>
    <submittedName>
        <fullName evidence="5">WYL domain-containing protein</fullName>
    </submittedName>
</protein>
<dbReference type="OrthoDB" id="3268930at2"/>
<sequence>MQWHEENLAEDAPQTATAEDGVVRALSLANALLNRPGGLTREQIFDKIELYRERRDERDRLTGAQRQRADAALEKLFTHDKDHLRHCGIDLIEPTADEDYRYRISRSQYGLPDLDLTAAERSALYQAQLQFAQHTIAGLPHAVWAVDPHASEPAPPGAPQVTQASIGSAEEVDHLLEIARIGLRTPITFRYTARGRAQAETRRAVPLGTGARGHWYLLAHDLDRKAQRLYRLDRVSGTISTLPPSSLGEDEAATVEQIARAERYEDLDVAAELDRGVEGFTGHQVLEGALRAHQGEAPRTLPKLTRVTPGRRKDDAAAKTERVINMIALLLARGAVQPSELMEKYSLSPAQLLRDLLSISLVTTDQYPDTLDVQPFPPLNDEEFVTRYLAADEPIVLRSTGGGALDKPVSLTKPGALGLLIALQSLIELGLPEDEHIAAAAESLRTKVLAIVPATLAQTAASMSLGPGAGDRAALKEAQQAIIASHPVDLCYTDISDRRTTRVVDPVQVVHQGPHVYLRAWCRRAQGERFFRLDRITDLRPLPHEQQSEQGAQLRETGSSTPSAPADAAIPVVLRFSPSAAGQSVLFSPVRQQTDKTSGARIISTSFVTEEAVIGTCLRAGGDIEVIRPGGLRQAVAARALELVERSRP</sequence>
<dbReference type="Proteomes" id="UP000306544">
    <property type="component" value="Unassembled WGS sequence"/>
</dbReference>
<evidence type="ECO:0000256" key="1">
    <source>
        <dbReference type="SAM" id="MobiDB-lite"/>
    </source>
</evidence>
<accession>A0A5R9A3U1</accession>